<dbReference type="eggNOG" id="COG0152">
    <property type="taxonomic scope" value="Bacteria"/>
</dbReference>
<dbReference type="Proteomes" id="UP000001963">
    <property type="component" value="Chromosome"/>
</dbReference>
<organism evidence="10 11">
    <name type="scientific">Granulibacter bethesdensis (strain ATCC BAA-1260 / CGDNIH1)</name>
    <dbReference type="NCBI Taxonomy" id="391165"/>
    <lineage>
        <taxon>Bacteria</taxon>
        <taxon>Pseudomonadati</taxon>
        <taxon>Pseudomonadota</taxon>
        <taxon>Alphaproteobacteria</taxon>
        <taxon>Acetobacterales</taxon>
        <taxon>Acetobacteraceae</taxon>
        <taxon>Granulibacter</taxon>
    </lineage>
</organism>
<dbReference type="SUPFAM" id="SSF56104">
    <property type="entry name" value="SAICAR synthase-like"/>
    <property type="match status" value="1"/>
</dbReference>
<dbReference type="HOGENOM" id="CLU_061495_2_0_5"/>
<proteinExistence type="inferred from homology"/>
<dbReference type="InterPro" id="IPR033934">
    <property type="entry name" value="SAICAR_synt_PurC"/>
</dbReference>
<evidence type="ECO:0000256" key="4">
    <source>
        <dbReference type="ARBA" id="ARBA00022741"/>
    </source>
</evidence>
<dbReference type="InterPro" id="IPR028923">
    <property type="entry name" value="SAICAR_synt/ADE2_N"/>
</dbReference>
<gene>
    <name evidence="8" type="primary">purC</name>
    <name evidence="10" type="ordered locus">GbCGDNIH1_1666</name>
</gene>
<dbReference type="NCBIfam" id="TIGR00081">
    <property type="entry name" value="purC"/>
    <property type="match status" value="1"/>
</dbReference>
<comment type="catalytic activity">
    <reaction evidence="7 8">
        <text>5-amino-1-(5-phospho-D-ribosyl)imidazole-4-carboxylate + L-aspartate + ATP = (2S)-2-[5-amino-1-(5-phospho-beta-D-ribosyl)imidazole-4-carboxamido]succinate + ADP + phosphate + 2 H(+)</text>
        <dbReference type="Rhea" id="RHEA:22628"/>
        <dbReference type="ChEBI" id="CHEBI:15378"/>
        <dbReference type="ChEBI" id="CHEBI:29991"/>
        <dbReference type="ChEBI" id="CHEBI:30616"/>
        <dbReference type="ChEBI" id="CHEBI:43474"/>
        <dbReference type="ChEBI" id="CHEBI:58443"/>
        <dbReference type="ChEBI" id="CHEBI:77657"/>
        <dbReference type="ChEBI" id="CHEBI:456216"/>
        <dbReference type="EC" id="6.3.2.6"/>
    </reaction>
</comment>
<keyword evidence="3 8" id="KW-0436">Ligase</keyword>
<feature type="domain" description="SAICAR synthetase/ADE2 N-terminal" evidence="9">
    <location>
        <begin position="50"/>
        <end position="279"/>
    </location>
</feature>
<evidence type="ECO:0000256" key="6">
    <source>
        <dbReference type="ARBA" id="ARBA00022840"/>
    </source>
</evidence>
<keyword evidence="6 8" id="KW-0067">ATP-binding</keyword>
<dbReference type="FunFam" id="3.30.470.20:FF:000006">
    <property type="entry name" value="Phosphoribosylaminoimidazole-succinocarboxamide synthase"/>
    <property type="match status" value="1"/>
</dbReference>
<accession>Q0BRI8</accession>
<keyword evidence="5 8" id="KW-0658">Purine biosynthesis</keyword>
<dbReference type="PROSITE" id="PS01057">
    <property type="entry name" value="SAICAR_SYNTHETASE_1"/>
    <property type="match status" value="1"/>
</dbReference>
<dbReference type="GO" id="GO:0009236">
    <property type="term" value="P:cobalamin biosynthetic process"/>
    <property type="evidence" value="ECO:0007669"/>
    <property type="project" value="InterPro"/>
</dbReference>
<dbReference type="GO" id="GO:0005524">
    <property type="term" value="F:ATP binding"/>
    <property type="evidence" value="ECO:0007669"/>
    <property type="project" value="UniProtKB-KW"/>
</dbReference>
<name>Q0BRI8_GRABC</name>
<dbReference type="GO" id="GO:0006189">
    <property type="term" value="P:'de novo' IMP biosynthetic process"/>
    <property type="evidence" value="ECO:0007669"/>
    <property type="project" value="UniProtKB-UniRule"/>
</dbReference>
<evidence type="ECO:0000259" key="9">
    <source>
        <dbReference type="Pfam" id="PF01259"/>
    </source>
</evidence>
<evidence type="ECO:0000313" key="11">
    <source>
        <dbReference type="Proteomes" id="UP000001963"/>
    </source>
</evidence>
<evidence type="ECO:0000256" key="3">
    <source>
        <dbReference type="ARBA" id="ARBA00022598"/>
    </source>
</evidence>
<dbReference type="InterPro" id="IPR050089">
    <property type="entry name" value="SAICAR_synthetase"/>
</dbReference>
<dbReference type="UniPathway" id="UPA00074">
    <property type="reaction ID" value="UER00131"/>
</dbReference>
<dbReference type="HAMAP" id="MF_00137">
    <property type="entry name" value="SAICAR_synth"/>
    <property type="match status" value="1"/>
</dbReference>
<dbReference type="STRING" id="391165.GbCGDNIH1_1666"/>
<dbReference type="InterPro" id="IPR001636">
    <property type="entry name" value="SAICAR_synth"/>
</dbReference>
<dbReference type="GO" id="GO:0005829">
    <property type="term" value="C:cytosol"/>
    <property type="evidence" value="ECO:0007669"/>
    <property type="project" value="TreeGrafter"/>
</dbReference>
<dbReference type="PANTHER" id="PTHR43599">
    <property type="entry name" value="MULTIFUNCTIONAL PROTEIN ADE2"/>
    <property type="match status" value="1"/>
</dbReference>
<dbReference type="EMBL" id="CP000394">
    <property type="protein sequence ID" value="ABI62564.1"/>
    <property type="molecule type" value="Genomic_DNA"/>
</dbReference>
<dbReference type="KEGG" id="gbe:GbCGDNIH1_1666"/>
<evidence type="ECO:0000256" key="1">
    <source>
        <dbReference type="ARBA" id="ARBA00004672"/>
    </source>
</evidence>
<dbReference type="InterPro" id="IPR018236">
    <property type="entry name" value="SAICAR_synthetase_CS"/>
</dbReference>
<protein>
    <recommendedName>
        <fullName evidence="8">Phosphoribosylaminoimidazole-succinocarboxamide synthase</fullName>
        <ecNumber evidence="8">6.3.2.6</ecNumber>
    </recommendedName>
    <alternativeName>
        <fullName evidence="8">SAICAR synthetase</fullName>
    </alternativeName>
</protein>
<keyword evidence="11" id="KW-1185">Reference proteome</keyword>
<dbReference type="PROSITE" id="PS01058">
    <property type="entry name" value="SAICAR_SYNTHETASE_2"/>
    <property type="match status" value="1"/>
</dbReference>
<keyword evidence="4 8" id="KW-0547">Nucleotide-binding</keyword>
<comment type="similarity">
    <text evidence="2 8">Belongs to the SAICAR synthetase family.</text>
</comment>
<reference evidence="10 11" key="1">
    <citation type="journal article" date="2007" name="J. Bacteriol.">
        <title>Genome sequence analysis of the emerging human pathogenic acetic acid bacterium Granulibacter bethesdensis.</title>
        <authorList>
            <person name="Greenberg D.E."/>
            <person name="Porcella S.F."/>
            <person name="Zelazny A.M."/>
            <person name="Virtaneva K."/>
            <person name="Sturdevant D.E."/>
            <person name="Kupko J.J.III."/>
            <person name="Barbian K.D."/>
            <person name="Babar A."/>
            <person name="Dorward D.W."/>
            <person name="Holland S.M."/>
        </authorList>
    </citation>
    <scope>NUCLEOTIDE SEQUENCE [LARGE SCALE GENOMIC DNA]</scope>
    <source>
        <strain evidence="11">ATCC BAA-1260 / CGDNIH1</strain>
    </source>
</reference>
<comment type="pathway">
    <text evidence="1 8">Purine metabolism; IMP biosynthesis via de novo pathway; 5-amino-1-(5-phospho-D-ribosyl)imidazole-4-carboxamide from 5-amino-1-(5-phospho-D-ribosyl)imidazole-4-carboxylate: step 1/2.</text>
</comment>
<evidence type="ECO:0000256" key="7">
    <source>
        <dbReference type="ARBA" id="ARBA00048475"/>
    </source>
</evidence>
<sequence>MIRMAMTQEQGVTDVSRCPACCYTRRASPGSGGVVRHTVAESHAMARRRQLYEGKAKILFEGPEPGTLVQYFKDDATAGNGAKKGIITGKGVLNNRISEYLMQRLGEIGIPTHFVRRLNMREQLIREVEIIPLEVVVRNVAAGSISSRLGIPEGTRLPRSILEYYYKNDALNDPMVAEEHITAFGWASTTDMDDIVSLTLRVNDFLSGLFLGVGILLVDFKLEFGRLWENEEMRIVLADEISPDNCRLWDAKTNEKMDKDRFRRDLGGVEEAYQEVAKRLGILPEAGSRDMKGPETMQ</sequence>
<evidence type="ECO:0000256" key="5">
    <source>
        <dbReference type="ARBA" id="ARBA00022755"/>
    </source>
</evidence>
<evidence type="ECO:0000256" key="8">
    <source>
        <dbReference type="HAMAP-Rule" id="MF_00137"/>
    </source>
</evidence>
<evidence type="ECO:0000256" key="2">
    <source>
        <dbReference type="ARBA" id="ARBA00010190"/>
    </source>
</evidence>
<dbReference type="Gene3D" id="3.30.470.20">
    <property type="entry name" value="ATP-grasp fold, B domain"/>
    <property type="match status" value="1"/>
</dbReference>
<dbReference type="Gene3D" id="3.30.200.20">
    <property type="entry name" value="Phosphorylase Kinase, domain 1"/>
    <property type="match status" value="1"/>
</dbReference>
<dbReference type="Pfam" id="PF01259">
    <property type="entry name" value="SAICAR_synt"/>
    <property type="match status" value="1"/>
</dbReference>
<dbReference type="AlphaFoldDB" id="Q0BRI8"/>
<dbReference type="EC" id="6.3.2.6" evidence="8"/>
<dbReference type="CDD" id="cd01415">
    <property type="entry name" value="SAICAR_synt_PurC"/>
    <property type="match status" value="1"/>
</dbReference>
<dbReference type="GO" id="GO:0004639">
    <property type="term" value="F:phosphoribosylaminoimidazolesuccinocarboxamide synthase activity"/>
    <property type="evidence" value="ECO:0007669"/>
    <property type="project" value="UniProtKB-UniRule"/>
</dbReference>
<evidence type="ECO:0000313" key="10">
    <source>
        <dbReference type="EMBL" id="ABI62564.1"/>
    </source>
</evidence>
<dbReference type="PANTHER" id="PTHR43599:SF3">
    <property type="entry name" value="SI:DKEY-6E2.2"/>
    <property type="match status" value="1"/>
</dbReference>